<sequence>MRDLQCGRMFQCMPFTCVFCVYSVLQNVDFYLPMSRNPLSYRYFQHSHHSGTIRLFCCYELVLRHVFCEMPCFCGYFCSLFVL</sequence>
<reference evidence="1" key="2">
    <citation type="journal article" date="2015" name="Fish Shellfish Immunol.">
        <title>Early steps in the European eel (Anguilla anguilla)-Vibrio vulnificus interaction in the gills: Role of the RtxA13 toxin.</title>
        <authorList>
            <person name="Callol A."/>
            <person name="Pajuelo D."/>
            <person name="Ebbesson L."/>
            <person name="Teles M."/>
            <person name="MacKenzie S."/>
            <person name="Amaro C."/>
        </authorList>
    </citation>
    <scope>NUCLEOTIDE SEQUENCE</scope>
</reference>
<dbReference type="EMBL" id="GBXM01027172">
    <property type="protein sequence ID" value="JAH81405.1"/>
    <property type="molecule type" value="Transcribed_RNA"/>
</dbReference>
<reference evidence="1" key="1">
    <citation type="submission" date="2014-11" db="EMBL/GenBank/DDBJ databases">
        <authorList>
            <person name="Amaro Gonzalez C."/>
        </authorList>
    </citation>
    <scope>NUCLEOTIDE SEQUENCE</scope>
</reference>
<accession>A0A0E9VVR7</accession>
<proteinExistence type="predicted"/>
<evidence type="ECO:0000313" key="1">
    <source>
        <dbReference type="EMBL" id="JAH81405.1"/>
    </source>
</evidence>
<name>A0A0E9VVR7_ANGAN</name>
<organism evidence="1">
    <name type="scientific">Anguilla anguilla</name>
    <name type="common">European freshwater eel</name>
    <name type="synonym">Muraena anguilla</name>
    <dbReference type="NCBI Taxonomy" id="7936"/>
    <lineage>
        <taxon>Eukaryota</taxon>
        <taxon>Metazoa</taxon>
        <taxon>Chordata</taxon>
        <taxon>Craniata</taxon>
        <taxon>Vertebrata</taxon>
        <taxon>Euteleostomi</taxon>
        <taxon>Actinopterygii</taxon>
        <taxon>Neopterygii</taxon>
        <taxon>Teleostei</taxon>
        <taxon>Anguilliformes</taxon>
        <taxon>Anguillidae</taxon>
        <taxon>Anguilla</taxon>
    </lineage>
</organism>
<dbReference type="AlphaFoldDB" id="A0A0E9VVR7"/>
<protein>
    <submittedName>
        <fullName evidence="1">Uncharacterized protein</fullName>
    </submittedName>
</protein>